<dbReference type="PANTHER" id="PTHR30408">
    <property type="entry name" value="TYPE-1 RESTRICTION ENZYME ECOKI SPECIFICITY PROTEIN"/>
    <property type="match status" value="1"/>
</dbReference>
<comment type="similarity">
    <text evidence="1">Belongs to the type-I restriction system S methylase family.</text>
</comment>
<name>A0AAF1BSI6_9STAP</name>
<dbReference type="InterPro" id="IPR052021">
    <property type="entry name" value="Type-I_RS_S_subunit"/>
</dbReference>
<sequence length="375" mass="43071">MVTWEQRELGDLADVFDGTHQTPEYVDKGINFISVENIDTLIPNKFVTKDFYNKNYKNKFPEKGDVFLTRIGDVGTPRLIDKNGDMAYYVTLALLKPKNIDSSFLVSNIQSSYVQNELWRKTLHIAFPKKINLGDINKVTTKVPSINEQNKIGVFFNLIDSLITLHNKKLKFLKKLENAYSVCLFAFKSNAPLVRFSNFNNDWEMFKVKDLFTVTRGQVLSVDKISKFKTDNNKFPVYSSQTHNNGLLGYYHDFLFDTAITWTTDGANAGTVKFRSGKFYSTNVNGVLISDDGYACEAVAKIIEKETPRWVVRVGNPKLMNNVMSDITIKISSDINELEKISNIFVKINTLIELEKDIIEKYENLKKEYLNYLFI</sequence>
<evidence type="ECO:0000313" key="6">
    <source>
        <dbReference type="Proteomes" id="UP000243626"/>
    </source>
</evidence>
<evidence type="ECO:0000256" key="2">
    <source>
        <dbReference type="ARBA" id="ARBA00022747"/>
    </source>
</evidence>
<organism evidence="5 6">
    <name type="scientific">Nosocomiicoccus massiliensis</name>
    <dbReference type="NCBI Taxonomy" id="1232430"/>
    <lineage>
        <taxon>Bacteria</taxon>
        <taxon>Bacillati</taxon>
        <taxon>Bacillota</taxon>
        <taxon>Bacilli</taxon>
        <taxon>Bacillales</taxon>
        <taxon>Staphylococcaceae</taxon>
        <taxon>Nosocomiicoccus</taxon>
    </lineage>
</organism>
<dbReference type="GO" id="GO:0009307">
    <property type="term" value="P:DNA restriction-modification system"/>
    <property type="evidence" value="ECO:0007669"/>
    <property type="project" value="UniProtKB-KW"/>
</dbReference>
<dbReference type="AlphaFoldDB" id="A0AAF1BSI6"/>
<keyword evidence="5" id="KW-0540">Nuclease</keyword>
<dbReference type="KEGG" id="nmy:CJ229_005005"/>
<keyword evidence="5" id="KW-0378">Hydrolase</keyword>
<keyword evidence="3" id="KW-0238">DNA-binding</keyword>
<evidence type="ECO:0000256" key="3">
    <source>
        <dbReference type="ARBA" id="ARBA00023125"/>
    </source>
</evidence>
<accession>A0AAF1BSI6</accession>
<feature type="domain" description="Type I restriction modification DNA specificity" evidence="4">
    <location>
        <begin position="1"/>
        <end position="173"/>
    </location>
</feature>
<proteinExistence type="inferred from homology"/>
<dbReference type="REBASE" id="772685">
    <property type="entry name" value="S2.Nma9ORF5020P"/>
</dbReference>
<evidence type="ECO:0000259" key="4">
    <source>
        <dbReference type="Pfam" id="PF01420"/>
    </source>
</evidence>
<dbReference type="InterPro" id="IPR000055">
    <property type="entry name" value="Restrct_endonuc_typeI_TRD"/>
</dbReference>
<dbReference type="SUPFAM" id="SSF116734">
    <property type="entry name" value="DNA methylase specificity domain"/>
    <property type="match status" value="2"/>
</dbReference>
<dbReference type="RefSeq" id="WP_317846633.1">
    <property type="nucleotide sequence ID" value="NZ_CP136964.1"/>
</dbReference>
<gene>
    <name evidence="5" type="ORF">CJ229_005005</name>
</gene>
<dbReference type="EC" id="3.1.21.-" evidence="5"/>
<dbReference type="Proteomes" id="UP000243626">
    <property type="component" value="Chromosome"/>
</dbReference>
<dbReference type="CDD" id="cd17255">
    <property type="entry name" value="RMtype1_S_Fco49512ORF2615P-TRD2-CR2_like"/>
    <property type="match status" value="1"/>
</dbReference>
<keyword evidence="6" id="KW-1185">Reference proteome</keyword>
<dbReference type="EMBL" id="CP136964">
    <property type="protein sequence ID" value="WOS96998.1"/>
    <property type="molecule type" value="Genomic_DNA"/>
</dbReference>
<dbReference type="PANTHER" id="PTHR30408:SF13">
    <property type="entry name" value="TYPE I RESTRICTION ENZYME HINDI SPECIFICITY SUBUNIT"/>
    <property type="match status" value="1"/>
</dbReference>
<dbReference type="Pfam" id="PF01420">
    <property type="entry name" value="Methylase_S"/>
    <property type="match status" value="2"/>
</dbReference>
<evidence type="ECO:0000256" key="1">
    <source>
        <dbReference type="ARBA" id="ARBA00010923"/>
    </source>
</evidence>
<protein>
    <submittedName>
        <fullName evidence="5">Restriction endonuclease subunit S</fullName>
        <ecNumber evidence="5">3.1.21.-</ecNumber>
    </submittedName>
</protein>
<evidence type="ECO:0000313" key="5">
    <source>
        <dbReference type="EMBL" id="WOS96998.1"/>
    </source>
</evidence>
<keyword evidence="2" id="KW-0680">Restriction system</keyword>
<dbReference type="GO" id="GO:0003677">
    <property type="term" value="F:DNA binding"/>
    <property type="evidence" value="ECO:0007669"/>
    <property type="project" value="UniProtKB-KW"/>
</dbReference>
<dbReference type="GO" id="GO:0004519">
    <property type="term" value="F:endonuclease activity"/>
    <property type="evidence" value="ECO:0007669"/>
    <property type="project" value="UniProtKB-KW"/>
</dbReference>
<keyword evidence="5" id="KW-0255">Endonuclease</keyword>
<feature type="domain" description="Type I restriction modification DNA specificity" evidence="4">
    <location>
        <begin position="201"/>
        <end position="361"/>
    </location>
</feature>
<reference evidence="6" key="1">
    <citation type="submission" date="2017-09" db="EMBL/GenBank/DDBJ databases">
        <title>Bacterial strain isolated from the female urinary microbiota.</title>
        <authorList>
            <person name="Thomas-White K."/>
            <person name="Kumar N."/>
            <person name="Forster S."/>
            <person name="Putonti C."/>
            <person name="Lawley T."/>
            <person name="Wolfe A.J."/>
        </authorList>
    </citation>
    <scope>NUCLEOTIDE SEQUENCE [LARGE SCALE GENOMIC DNA]</scope>
    <source>
        <strain evidence="6">UMB0959</strain>
    </source>
</reference>
<dbReference type="GO" id="GO:0016787">
    <property type="term" value="F:hydrolase activity"/>
    <property type="evidence" value="ECO:0007669"/>
    <property type="project" value="UniProtKB-KW"/>
</dbReference>
<dbReference type="Gene3D" id="3.90.220.20">
    <property type="entry name" value="DNA methylase specificity domains"/>
    <property type="match status" value="2"/>
</dbReference>
<dbReference type="InterPro" id="IPR044946">
    <property type="entry name" value="Restrct_endonuc_typeI_TRD_sf"/>
</dbReference>